<proteinExistence type="predicted"/>
<dbReference type="KEGG" id="ckw:CKALI_08050"/>
<dbReference type="Gene3D" id="1.10.530.10">
    <property type="match status" value="1"/>
</dbReference>
<dbReference type="Proteomes" id="UP000427071">
    <property type="component" value="Chromosome"/>
</dbReference>
<reference evidence="3" key="1">
    <citation type="submission" date="2019-11" db="EMBL/GenBank/DDBJ databases">
        <title>Complete genome sequence of Corynebacterium kalinowskii 1959, a novel Corynebacterium species isolated from soil of a small paddock in Vilsendorf, Germany.</title>
        <authorList>
            <person name="Schaffert L."/>
            <person name="Ruwe M."/>
            <person name="Milse J."/>
            <person name="Hanuschka K."/>
            <person name="Ortseifen V."/>
            <person name="Droste J."/>
            <person name="Brandt D."/>
            <person name="Schlueter L."/>
            <person name="Kutter Y."/>
            <person name="Vinke S."/>
            <person name="Viehoefer P."/>
            <person name="Jacob L."/>
            <person name="Luebke N.-C."/>
            <person name="Schulte-Berndt E."/>
            <person name="Hain C."/>
            <person name="Linder M."/>
            <person name="Schmidt P."/>
            <person name="Wollenschlaeger L."/>
            <person name="Luttermann T."/>
            <person name="Thieme E."/>
            <person name="Hassa J."/>
            <person name="Haak M."/>
            <person name="Wittchen M."/>
            <person name="Mentz A."/>
            <person name="Persicke M."/>
            <person name="Busche T."/>
            <person name="Ruckert C."/>
        </authorList>
    </citation>
    <scope>NUCLEOTIDE SEQUENCE [LARGE SCALE GENOMIC DNA]</scope>
    <source>
        <strain evidence="3">1959</strain>
    </source>
</reference>
<organism evidence="2 3">
    <name type="scientific">Corynebacterium kalinowskii</name>
    <dbReference type="NCBI Taxonomy" id="2675216"/>
    <lineage>
        <taxon>Bacteria</taxon>
        <taxon>Bacillati</taxon>
        <taxon>Actinomycetota</taxon>
        <taxon>Actinomycetes</taxon>
        <taxon>Mycobacteriales</taxon>
        <taxon>Corynebacteriaceae</taxon>
        <taxon>Corynebacterium</taxon>
    </lineage>
</organism>
<dbReference type="PANTHER" id="PTHR30163:SF8">
    <property type="entry name" value="LYTIC MUREIN TRANSGLYCOSYLASE"/>
    <property type="match status" value="1"/>
</dbReference>
<name>A0A6B8VRH9_9CORY</name>
<dbReference type="EMBL" id="CP046452">
    <property type="protein sequence ID" value="QGU02471.1"/>
    <property type="molecule type" value="Genomic_DNA"/>
</dbReference>
<evidence type="ECO:0000313" key="3">
    <source>
        <dbReference type="Proteomes" id="UP000427071"/>
    </source>
</evidence>
<dbReference type="CDD" id="cd13399">
    <property type="entry name" value="Slt35-like"/>
    <property type="match status" value="1"/>
</dbReference>
<evidence type="ECO:0000259" key="1">
    <source>
        <dbReference type="Pfam" id="PF13406"/>
    </source>
</evidence>
<dbReference type="SUPFAM" id="SSF53955">
    <property type="entry name" value="Lysozyme-like"/>
    <property type="match status" value="1"/>
</dbReference>
<dbReference type="InterPro" id="IPR043426">
    <property type="entry name" value="MltB-like"/>
</dbReference>
<gene>
    <name evidence="2" type="ORF">CKALI_08050</name>
</gene>
<dbReference type="InterPro" id="IPR031304">
    <property type="entry name" value="SLT_2"/>
</dbReference>
<sequence>MGLGAKKAFGCGLVTVLAVVLVISLVGWVLSAMHAPNPLRPRLNVPDDVPPAGAVEVPHIDVNASGRTSLKLGFWAEPLAKEIDVDPAAIQAYGNAELIAQQSWPDCHLRWNTLAGLAQVETRHGTYTGKLFEGASIGADGVVSPPIYGVKLDGSPGFADIGDTDDGLIDGDTEHDRAVGPLQFIPETWKRYGLDASGDGTADPHNIDDAAVSAANLLCTAGGDLSTPEGWTRAIYSYNQSDKYIADVRDAAASYALRQPAY</sequence>
<dbReference type="InterPro" id="IPR023346">
    <property type="entry name" value="Lysozyme-like_dom_sf"/>
</dbReference>
<dbReference type="AlphaFoldDB" id="A0A6B8VRH9"/>
<protein>
    <recommendedName>
        <fullName evidence="1">Transglycosylase SLT domain-containing protein</fullName>
    </recommendedName>
</protein>
<dbReference type="PANTHER" id="PTHR30163">
    <property type="entry name" value="MEMBRANE-BOUND LYTIC MUREIN TRANSGLYCOSYLASE B"/>
    <property type="match status" value="1"/>
</dbReference>
<evidence type="ECO:0000313" key="2">
    <source>
        <dbReference type="EMBL" id="QGU02471.1"/>
    </source>
</evidence>
<keyword evidence="3" id="KW-1185">Reference proteome</keyword>
<dbReference type="RefSeq" id="WP_156192797.1">
    <property type="nucleotide sequence ID" value="NZ_CP046452.1"/>
</dbReference>
<feature type="domain" description="Transglycosylase SLT" evidence="1">
    <location>
        <begin position="178"/>
        <end position="222"/>
    </location>
</feature>
<accession>A0A6B8VRH9</accession>
<dbReference type="Pfam" id="PF13406">
    <property type="entry name" value="SLT_2"/>
    <property type="match status" value="1"/>
</dbReference>
<dbReference type="GO" id="GO:0009253">
    <property type="term" value="P:peptidoglycan catabolic process"/>
    <property type="evidence" value="ECO:0007669"/>
    <property type="project" value="TreeGrafter"/>
</dbReference>
<dbReference type="GO" id="GO:0008933">
    <property type="term" value="F:peptidoglycan lytic transglycosylase activity"/>
    <property type="evidence" value="ECO:0007669"/>
    <property type="project" value="TreeGrafter"/>
</dbReference>